<protein>
    <recommendedName>
        <fullName evidence="4">tRNA pseudouridine synthase A</fullName>
        <ecNumber evidence="4">5.4.99.12</ecNumber>
    </recommendedName>
    <alternativeName>
        <fullName evidence="4">tRNA pseudouridine(38-40) synthase</fullName>
    </alternativeName>
    <alternativeName>
        <fullName evidence="4">tRNA pseudouridylate synthase I</fullName>
    </alternativeName>
    <alternativeName>
        <fullName evidence="4">tRNA-uridine isomerase I</fullName>
    </alternativeName>
</protein>
<comment type="function">
    <text evidence="4">Formation of pseudouridine at positions 38, 39 and 40 in the anticodon stem and loop of transfer RNAs.</text>
</comment>
<comment type="subunit">
    <text evidence="4">Homodimer.</text>
</comment>
<comment type="caution">
    <text evidence="9">The sequence shown here is derived from an EMBL/GenBank/DDBJ whole genome shotgun (WGS) entry which is preliminary data.</text>
</comment>
<dbReference type="AlphaFoldDB" id="A0A7C2SPJ5"/>
<evidence type="ECO:0000256" key="7">
    <source>
        <dbReference type="RuleBase" id="RU003792"/>
    </source>
</evidence>
<keyword evidence="2 4" id="KW-0819">tRNA processing</keyword>
<feature type="active site" description="Nucleophile" evidence="4 5">
    <location>
        <position position="53"/>
    </location>
</feature>
<dbReference type="SUPFAM" id="SSF55120">
    <property type="entry name" value="Pseudouridine synthase"/>
    <property type="match status" value="1"/>
</dbReference>
<feature type="binding site" evidence="4 6">
    <location>
        <position position="111"/>
    </location>
    <ligand>
        <name>substrate</name>
    </ligand>
</feature>
<dbReference type="CDD" id="cd02570">
    <property type="entry name" value="PseudoU_synth_EcTruA"/>
    <property type="match status" value="1"/>
</dbReference>
<comment type="similarity">
    <text evidence="1 4 7">Belongs to the tRNA pseudouridine synthase TruA family.</text>
</comment>
<evidence type="ECO:0000256" key="6">
    <source>
        <dbReference type="PIRSR" id="PIRSR001430-2"/>
    </source>
</evidence>
<dbReference type="GO" id="GO:0160147">
    <property type="term" value="F:tRNA pseudouridine(38-40) synthase activity"/>
    <property type="evidence" value="ECO:0007669"/>
    <property type="project" value="UniProtKB-EC"/>
</dbReference>
<evidence type="ECO:0000256" key="5">
    <source>
        <dbReference type="PIRSR" id="PIRSR001430-1"/>
    </source>
</evidence>
<evidence type="ECO:0000313" key="9">
    <source>
        <dbReference type="EMBL" id="HET47319.1"/>
    </source>
</evidence>
<dbReference type="EC" id="5.4.99.12" evidence="4"/>
<dbReference type="Pfam" id="PF01416">
    <property type="entry name" value="PseudoU_synth_1"/>
    <property type="match status" value="2"/>
</dbReference>
<evidence type="ECO:0000256" key="3">
    <source>
        <dbReference type="ARBA" id="ARBA00023235"/>
    </source>
</evidence>
<feature type="domain" description="Pseudouridine synthase I TruA alpha/beta" evidence="8">
    <location>
        <begin position="10"/>
        <end position="103"/>
    </location>
</feature>
<reference evidence="9" key="1">
    <citation type="journal article" date="2020" name="mSystems">
        <title>Genome- and Community-Level Interaction Insights into Carbon Utilization and Element Cycling Functions of Hydrothermarchaeota in Hydrothermal Sediment.</title>
        <authorList>
            <person name="Zhou Z."/>
            <person name="Liu Y."/>
            <person name="Xu W."/>
            <person name="Pan J."/>
            <person name="Luo Z.H."/>
            <person name="Li M."/>
        </authorList>
    </citation>
    <scope>NUCLEOTIDE SEQUENCE [LARGE SCALE GENOMIC DNA]</scope>
    <source>
        <strain evidence="9">SpSt-299</strain>
    </source>
</reference>
<dbReference type="PANTHER" id="PTHR11142:SF0">
    <property type="entry name" value="TRNA PSEUDOURIDINE SYNTHASE-LIKE 1"/>
    <property type="match status" value="1"/>
</dbReference>
<dbReference type="GO" id="GO:0003723">
    <property type="term" value="F:RNA binding"/>
    <property type="evidence" value="ECO:0007669"/>
    <property type="project" value="InterPro"/>
</dbReference>
<dbReference type="InterPro" id="IPR020095">
    <property type="entry name" value="PsdUridine_synth_TruA_C"/>
</dbReference>
<dbReference type="InterPro" id="IPR001406">
    <property type="entry name" value="PsdUridine_synth_TruA"/>
</dbReference>
<dbReference type="EMBL" id="DSMR01000293">
    <property type="protein sequence ID" value="HET47319.1"/>
    <property type="molecule type" value="Genomic_DNA"/>
</dbReference>
<dbReference type="InterPro" id="IPR020094">
    <property type="entry name" value="TruA/RsuA/RluB/E/F_N"/>
</dbReference>
<dbReference type="Gene3D" id="3.30.70.660">
    <property type="entry name" value="Pseudouridine synthase I, catalytic domain, C-terminal subdomain"/>
    <property type="match status" value="1"/>
</dbReference>
<evidence type="ECO:0000256" key="4">
    <source>
        <dbReference type="HAMAP-Rule" id="MF_00171"/>
    </source>
</evidence>
<keyword evidence="3 4" id="KW-0413">Isomerase</keyword>
<dbReference type="PANTHER" id="PTHR11142">
    <property type="entry name" value="PSEUDOURIDYLATE SYNTHASE"/>
    <property type="match status" value="1"/>
</dbReference>
<sequence>MEPRLRMTLAYLGTHFAGWQKQENARTVQGELEKALARLYQKPVPTVGAGRTDAGVHADRQVAHFDPPLAIPPTGVLQALNSFLPWDLRVLQVKPVPASFHARRSAVGKRYRYRLAWGAVLPPWEGLRRLWLPRAPNLELLAEALRMLPGEHDFVRFSLSGHAGRGKRGTVRTLFVATLTAGRGRADMIFEGDGFLRGMVRRLVGAALEIAQGRQELSWLQALMAGEASLPPAPTAPPHGLTLERVFYRRPKRWAKGPQRAQTLRFYRTC</sequence>
<evidence type="ECO:0000259" key="8">
    <source>
        <dbReference type="Pfam" id="PF01416"/>
    </source>
</evidence>
<organism evidence="9">
    <name type="scientific">Thermoanaerobaculum aquaticum</name>
    <dbReference type="NCBI Taxonomy" id="1312852"/>
    <lineage>
        <taxon>Bacteria</taxon>
        <taxon>Pseudomonadati</taxon>
        <taxon>Acidobacteriota</taxon>
        <taxon>Thermoanaerobaculia</taxon>
        <taxon>Thermoanaerobaculales</taxon>
        <taxon>Thermoanaerobaculaceae</taxon>
        <taxon>Thermoanaerobaculum</taxon>
    </lineage>
</organism>
<evidence type="ECO:0000256" key="2">
    <source>
        <dbReference type="ARBA" id="ARBA00022694"/>
    </source>
</evidence>
<dbReference type="NCBIfam" id="TIGR00071">
    <property type="entry name" value="hisT_truA"/>
    <property type="match status" value="1"/>
</dbReference>
<feature type="domain" description="Pseudouridine synthase I TruA alpha/beta" evidence="8">
    <location>
        <begin position="144"/>
        <end position="248"/>
    </location>
</feature>
<dbReference type="PIRSF" id="PIRSF001430">
    <property type="entry name" value="tRNA_psdUrid_synth"/>
    <property type="match status" value="1"/>
</dbReference>
<dbReference type="HAMAP" id="MF_00171">
    <property type="entry name" value="TruA"/>
    <property type="match status" value="1"/>
</dbReference>
<evidence type="ECO:0000256" key="1">
    <source>
        <dbReference type="ARBA" id="ARBA00009375"/>
    </source>
</evidence>
<dbReference type="InterPro" id="IPR020097">
    <property type="entry name" value="PsdUridine_synth_TruA_a/b_dom"/>
</dbReference>
<dbReference type="FunFam" id="3.30.70.580:FF:000001">
    <property type="entry name" value="tRNA pseudouridine synthase A"/>
    <property type="match status" value="1"/>
</dbReference>
<comment type="catalytic activity">
    <reaction evidence="4 7">
        <text>uridine(38/39/40) in tRNA = pseudouridine(38/39/40) in tRNA</text>
        <dbReference type="Rhea" id="RHEA:22376"/>
        <dbReference type="Rhea" id="RHEA-COMP:10085"/>
        <dbReference type="Rhea" id="RHEA-COMP:10087"/>
        <dbReference type="ChEBI" id="CHEBI:65314"/>
        <dbReference type="ChEBI" id="CHEBI:65315"/>
        <dbReference type="EC" id="5.4.99.12"/>
    </reaction>
</comment>
<dbReference type="GO" id="GO:0031119">
    <property type="term" value="P:tRNA pseudouridine synthesis"/>
    <property type="evidence" value="ECO:0007669"/>
    <property type="project" value="UniProtKB-UniRule"/>
</dbReference>
<accession>A0A7C2SPJ5</accession>
<name>A0A7C2SPJ5_9BACT</name>
<dbReference type="Gene3D" id="3.30.70.580">
    <property type="entry name" value="Pseudouridine synthase I, catalytic domain, N-terminal subdomain"/>
    <property type="match status" value="1"/>
</dbReference>
<proteinExistence type="inferred from homology"/>
<dbReference type="InterPro" id="IPR020103">
    <property type="entry name" value="PsdUridine_synth_cat_dom_sf"/>
</dbReference>
<comment type="caution">
    <text evidence="4">Lacks conserved residue(s) required for the propagation of feature annotation.</text>
</comment>
<gene>
    <name evidence="4 9" type="primary">truA</name>
    <name evidence="9" type="ORF">ENQ31_04065</name>
</gene>